<dbReference type="EMBL" id="JAZDWU010000007">
    <property type="protein sequence ID" value="KAK9996458.1"/>
    <property type="molecule type" value="Genomic_DNA"/>
</dbReference>
<comment type="caution">
    <text evidence="1">The sequence shown here is derived from an EMBL/GenBank/DDBJ whole genome shotgun (WGS) entry which is preliminary data.</text>
</comment>
<evidence type="ECO:0000313" key="2">
    <source>
        <dbReference type="Proteomes" id="UP001459277"/>
    </source>
</evidence>
<protein>
    <submittedName>
        <fullName evidence="1">Uncharacterized protein</fullName>
    </submittedName>
</protein>
<proteinExistence type="predicted"/>
<dbReference type="Proteomes" id="UP001459277">
    <property type="component" value="Unassembled WGS sequence"/>
</dbReference>
<reference evidence="1 2" key="1">
    <citation type="submission" date="2024-01" db="EMBL/GenBank/DDBJ databases">
        <title>A telomere-to-telomere, gap-free genome of sweet tea (Lithocarpus litseifolius).</title>
        <authorList>
            <person name="Zhou J."/>
        </authorList>
    </citation>
    <scope>NUCLEOTIDE SEQUENCE [LARGE SCALE GENOMIC DNA]</scope>
    <source>
        <strain evidence="1">Zhou-2022a</strain>
        <tissue evidence="1">Leaf</tissue>
    </source>
</reference>
<name>A0AAW2CEL0_9ROSI</name>
<sequence length="91" mass="10868">MPPDLQEEVKVELELEVKDPLKVLDKIRFENLTDKVNKTLSIYVCRFGEQFGYDCDVWDQGIYGGIAGQSRCEHDWSIWRWVLRELSYLKW</sequence>
<keyword evidence="2" id="KW-1185">Reference proteome</keyword>
<gene>
    <name evidence="1" type="ORF">SO802_021144</name>
</gene>
<evidence type="ECO:0000313" key="1">
    <source>
        <dbReference type="EMBL" id="KAK9996458.1"/>
    </source>
</evidence>
<accession>A0AAW2CEL0</accession>
<dbReference type="AlphaFoldDB" id="A0AAW2CEL0"/>
<organism evidence="1 2">
    <name type="scientific">Lithocarpus litseifolius</name>
    <dbReference type="NCBI Taxonomy" id="425828"/>
    <lineage>
        <taxon>Eukaryota</taxon>
        <taxon>Viridiplantae</taxon>
        <taxon>Streptophyta</taxon>
        <taxon>Embryophyta</taxon>
        <taxon>Tracheophyta</taxon>
        <taxon>Spermatophyta</taxon>
        <taxon>Magnoliopsida</taxon>
        <taxon>eudicotyledons</taxon>
        <taxon>Gunneridae</taxon>
        <taxon>Pentapetalae</taxon>
        <taxon>rosids</taxon>
        <taxon>fabids</taxon>
        <taxon>Fagales</taxon>
        <taxon>Fagaceae</taxon>
        <taxon>Lithocarpus</taxon>
    </lineage>
</organism>